<dbReference type="SMART" id="SM00174">
    <property type="entry name" value="RHO"/>
    <property type="match status" value="1"/>
</dbReference>
<keyword evidence="4" id="KW-0378">Hydrolase</keyword>
<reference evidence="8 9" key="1">
    <citation type="journal article" date="2018" name="BMC Genomics">
        <title>Genomic comparison of Trypanosoma conorhini and Trypanosoma rangeli to Trypanosoma cruzi strains of high and low virulence.</title>
        <authorList>
            <person name="Bradwell K.R."/>
            <person name="Koparde V.N."/>
            <person name="Matveyev A.V."/>
            <person name="Serrano M.G."/>
            <person name="Alves J.M."/>
            <person name="Parikh H."/>
            <person name="Huang B."/>
            <person name="Lee V."/>
            <person name="Espinosa-Alvarez O."/>
            <person name="Ortiz P.A."/>
            <person name="Costa-Martins A.G."/>
            <person name="Teixeira M.M."/>
            <person name="Buck G.A."/>
        </authorList>
    </citation>
    <scope>NUCLEOTIDE SEQUENCE [LARGE SCALE GENOMIC DNA]</scope>
    <source>
        <strain evidence="8 9">025E</strain>
    </source>
</reference>
<accession>A0A3R7MZE9</accession>
<dbReference type="Proteomes" id="UP000284403">
    <property type="component" value="Unassembled WGS sequence"/>
</dbReference>
<dbReference type="GeneID" id="40319732"/>
<evidence type="ECO:0000256" key="7">
    <source>
        <dbReference type="SAM" id="MobiDB-lite"/>
    </source>
</evidence>
<keyword evidence="3" id="KW-0547">Nucleotide-binding</keyword>
<proteinExistence type="predicted"/>
<evidence type="ECO:0000256" key="5">
    <source>
        <dbReference type="ARBA" id="ARBA00023134"/>
    </source>
</evidence>
<evidence type="ECO:0000256" key="3">
    <source>
        <dbReference type="ARBA" id="ARBA00022741"/>
    </source>
</evidence>
<dbReference type="PROSITE" id="PS51419">
    <property type="entry name" value="RAB"/>
    <property type="match status" value="1"/>
</dbReference>
<dbReference type="InterPro" id="IPR027417">
    <property type="entry name" value="P-loop_NTPase"/>
</dbReference>
<name>A0A3R7MZE9_9TRYP</name>
<keyword evidence="2" id="KW-1003">Cell membrane</keyword>
<sequence>MPDIPIVVLGSGGVGKSCLTIQYIQGHFVDKYDATIEDVYRKPIDLDNQPAVLTIVDTAGQDAFGAMRDQYLRKGQGFVLVYSITDAESFQQLKRIYAQLRRVKGEKSVPCVVVGNKIDEVHYRAVSAEQGSLFAAQAECPFLEVTAKNRRMAEEVFETLVRTIRNGGNACEQQQQQQQRHANGVGEAPRIDATGIGMRPHAGGNAGPQLVAPPAVSPRPYPKKRKSRCFLL</sequence>
<keyword evidence="9" id="KW-1185">Reference proteome</keyword>
<dbReference type="InterPro" id="IPR005225">
    <property type="entry name" value="Small_GTP-bd"/>
</dbReference>
<dbReference type="SUPFAM" id="SSF52540">
    <property type="entry name" value="P-loop containing nucleoside triphosphate hydrolases"/>
    <property type="match status" value="1"/>
</dbReference>
<dbReference type="CDD" id="cd00876">
    <property type="entry name" value="Ras"/>
    <property type="match status" value="1"/>
</dbReference>
<evidence type="ECO:0000313" key="9">
    <source>
        <dbReference type="Proteomes" id="UP000284403"/>
    </source>
</evidence>
<feature type="region of interest" description="Disordered" evidence="7">
    <location>
        <begin position="170"/>
        <end position="232"/>
    </location>
</feature>
<dbReference type="SMART" id="SM00176">
    <property type="entry name" value="RAN"/>
    <property type="match status" value="1"/>
</dbReference>
<dbReference type="GO" id="GO:0061118">
    <property type="term" value="P:regulation of positive chemotaxis to cAMP"/>
    <property type="evidence" value="ECO:0007669"/>
    <property type="project" value="UniProtKB-ARBA"/>
</dbReference>
<keyword evidence="6" id="KW-0472">Membrane</keyword>
<feature type="compositionally biased region" description="Basic residues" evidence="7">
    <location>
        <begin position="221"/>
        <end position="232"/>
    </location>
</feature>
<dbReference type="SMART" id="SM00173">
    <property type="entry name" value="RAS"/>
    <property type="match status" value="1"/>
</dbReference>
<dbReference type="GO" id="GO:0007165">
    <property type="term" value="P:signal transduction"/>
    <property type="evidence" value="ECO:0007669"/>
    <property type="project" value="InterPro"/>
</dbReference>
<dbReference type="FunFam" id="3.40.50.300:FF:001763">
    <property type="entry name" value="Ras family gtpase"/>
    <property type="match status" value="1"/>
</dbReference>
<dbReference type="RefSeq" id="XP_029226856.1">
    <property type="nucleotide sequence ID" value="XM_029373010.1"/>
</dbReference>
<comment type="caution">
    <text evidence="8">The sequence shown here is derived from an EMBL/GenBank/DDBJ whole genome shotgun (WGS) entry which is preliminary data.</text>
</comment>
<dbReference type="SMART" id="SM00175">
    <property type="entry name" value="RAB"/>
    <property type="match status" value="1"/>
</dbReference>
<dbReference type="Gene3D" id="3.40.50.300">
    <property type="entry name" value="P-loop containing nucleotide triphosphate hydrolases"/>
    <property type="match status" value="1"/>
</dbReference>
<dbReference type="EMBL" id="MKKU01000399">
    <property type="protein sequence ID" value="RNF13570.1"/>
    <property type="molecule type" value="Genomic_DNA"/>
</dbReference>
<dbReference type="InterPro" id="IPR020849">
    <property type="entry name" value="Small_GTPase_Ras-type"/>
</dbReference>
<dbReference type="PRINTS" id="PR00449">
    <property type="entry name" value="RASTRNSFRMNG"/>
</dbReference>
<dbReference type="PROSITE" id="PS51420">
    <property type="entry name" value="RHO"/>
    <property type="match status" value="1"/>
</dbReference>
<evidence type="ECO:0000256" key="4">
    <source>
        <dbReference type="ARBA" id="ARBA00022801"/>
    </source>
</evidence>
<dbReference type="GO" id="GO:0003924">
    <property type="term" value="F:GTPase activity"/>
    <property type="evidence" value="ECO:0007669"/>
    <property type="project" value="InterPro"/>
</dbReference>
<dbReference type="OrthoDB" id="5976022at2759"/>
<comment type="subcellular location">
    <subcellularLocation>
        <location evidence="1">Cell membrane</location>
    </subcellularLocation>
</comment>
<dbReference type="GO" id="GO:0005525">
    <property type="term" value="F:GTP binding"/>
    <property type="evidence" value="ECO:0007669"/>
    <property type="project" value="UniProtKB-KW"/>
</dbReference>
<dbReference type="Pfam" id="PF00071">
    <property type="entry name" value="Ras"/>
    <property type="match status" value="1"/>
</dbReference>
<dbReference type="GO" id="GO:0005886">
    <property type="term" value="C:plasma membrane"/>
    <property type="evidence" value="ECO:0007669"/>
    <property type="project" value="UniProtKB-SubCell"/>
</dbReference>
<evidence type="ECO:0000256" key="6">
    <source>
        <dbReference type="ARBA" id="ARBA00023136"/>
    </source>
</evidence>
<keyword evidence="5" id="KW-0342">GTP-binding</keyword>
<dbReference type="AlphaFoldDB" id="A0A3R7MZE9"/>
<dbReference type="InterPro" id="IPR001806">
    <property type="entry name" value="Small_GTPase"/>
</dbReference>
<dbReference type="PROSITE" id="PS51421">
    <property type="entry name" value="RAS"/>
    <property type="match status" value="1"/>
</dbReference>
<protein>
    <submittedName>
        <fullName evidence="8">Putative small GTP-binding protein RAB6</fullName>
    </submittedName>
</protein>
<organism evidence="8 9">
    <name type="scientific">Trypanosoma conorhini</name>
    <dbReference type="NCBI Taxonomy" id="83891"/>
    <lineage>
        <taxon>Eukaryota</taxon>
        <taxon>Discoba</taxon>
        <taxon>Euglenozoa</taxon>
        <taxon>Kinetoplastea</taxon>
        <taxon>Metakinetoplastina</taxon>
        <taxon>Trypanosomatida</taxon>
        <taxon>Trypanosomatidae</taxon>
        <taxon>Trypanosoma</taxon>
    </lineage>
</organism>
<dbReference type="PANTHER" id="PTHR24070">
    <property type="entry name" value="RAS, DI-RAS, AND RHEB FAMILY MEMBERS OF SMALL GTPASE SUPERFAMILY"/>
    <property type="match status" value="1"/>
</dbReference>
<evidence type="ECO:0000256" key="1">
    <source>
        <dbReference type="ARBA" id="ARBA00004236"/>
    </source>
</evidence>
<evidence type="ECO:0000256" key="2">
    <source>
        <dbReference type="ARBA" id="ARBA00022475"/>
    </source>
</evidence>
<dbReference type="NCBIfam" id="TIGR00231">
    <property type="entry name" value="small_GTP"/>
    <property type="match status" value="1"/>
</dbReference>
<gene>
    <name evidence="8" type="ORF">Tco025E_06121</name>
</gene>
<evidence type="ECO:0000313" key="8">
    <source>
        <dbReference type="EMBL" id="RNF13570.1"/>
    </source>
</evidence>